<dbReference type="InterPro" id="IPR010998">
    <property type="entry name" value="Integrase_recombinase_N"/>
</dbReference>
<dbReference type="PROSITE" id="PS51898">
    <property type="entry name" value="TYR_RECOMBINASE"/>
    <property type="match status" value="1"/>
</dbReference>
<keyword evidence="2" id="KW-0229">DNA integration</keyword>
<dbReference type="EMBL" id="CP035382">
    <property type="protein sequence ID" value="QDK17368.1"/>
    <property type="molecule type" value="Genomic_DNA"/>
</dbReference>
<keyword evidence="4" id="KW-0233">DNA recombination</keyword>
<dbReference type="Gene3D" id="1.10.150.130">
    <property type="match status" value="1"/>
</dbReference>
<dbReference type="PANTHER" id="PTHR30629">
    <property type="entry name" value="PROPHAGE INTEGRASE"/>
    <property type="match status" value="1"/>
</dbReference>
<dbReference type="SUPFAM" id="SSF56349">
    <property type="entry name" value="DNA breaking-rejoining enzymes"/>
    <property type="match status" value="1"/>
</dbReference>
<reference evidence="6 7" key="1">
    <citation type="submission" date="2019-01" db="EMBL/GenBank/DDBJ databases">
        <title>Florfenicol resistance in Enterobacteriaceae and whole-genome sequence analysis of florfenicol-resistant Leclercia adecarboxylata strain R25.</title>
        <authorList>
            <person name="Bao Q."/>
            <person name="Ying Y."/>
        </authorList>
    </citation>
    <scope>NUCLEOTIDE SEQUENCE [LARGE SCALE GENOMIC DNA]</scope>
    <source>
        <strain evidence="6 7">R25</strain>
    </source>
</reference>
<dbReference type="InterPro" id="IPR038488">
    <property type="entry name" value="Integrase_DNA-bd_sf"/>
</dbReference>
<evidence type="ECO:0000256" key="4">
    <source>
        <dbReference type="ARBA" id="ARBA00023172"/>
    </source>
</evidence>
<dbReference type="CDD" id="cd00801">
    <property type="entry name" value="INT_P4_C"/>
    <property type="match status" value="1"/>
</dbReference>
<dbReference type="Gene3D" id="3.30.160.390">
    <property type="entry name" value="Integrase, DNA-binding domain"/>
    <property type="match status" value="1"/>
</dbReference>
<dbReference type="PANTHER" id="PTHR30629:SF2">
    <property type="entry name" value="PROPHAGE INTEGRASE INTS-RELATED"/>
    <property type="match status" value="1"/>
</dbReference>
<dbReference type="InterPro" id="IPR013762">
    <property type="entry name" value="Integrase-like_cat_sf"/>
</dbReference>
<evidence type="ECO:0000259" key="5">
    <source>
        <dbReference type="PROSITE" id="PS51898"/>
    </source>
</evidence>
<gene>
    <name evidence="6" type="ORF">ES815_03195</name>
</gene>
<dbReference type="Pfam" id="PF13356">
    <property type="entry name" value="Arm-DNA-bind_3"/>
    <property type="match status" value="1"/>
</dbReference>
<dbReference type="InterPro" id="IPR050808">
    <property type="entry name" value="Phage_Integrase"/>
</dbReference>
<dbReference type="Gene3D" id="1.10.443.10">
    <property type="entry name" value="Intergrase catalytic core"/>
    <property type="match status" value="1"/>
</dbReference>
<dbReference type="Pfam" id="PF00589">
    <property type="entry name" value="Phage_integrase"/>
    <property type="match status" value="1"/>
</dbReference>
<evidence type="ECO:0000256" key="3">
    <source>
        <dbReference type="ARBA" id="ARBA00023125"/>
    </source>
</evidence>
<dbReference type="InterPro" id="IPR053876">
    <property type="entry name" value="Phage_int_M"/>
</dbReference>
<comment type="similarity">
    <text evidence="1">Belongs to the 'phage' integrase family.</text>
</comment>
<evidence type="ECO:0000313" key="7">
    <source>
        <dbReference type="Proteomes" id="UP000317812"/>
    </source>
</evidence>
<name>A0AAP9AH14_9ENTR</name>
<dbReference type="Proteomes" id="UP000317812">
    <property type="component" value="Chromosome"/>
</dbReference>
<dbReference type="RefSeq" id="WP_142486593.1">
    <property type="nucleotide sequence ID" value="NZ_CP035382.1"/>
</dbReference>
<dbReference type="Pfam" id="PF22022">
    <property type="entry name" value="Phage_int_M"/>
    <property type="match status" value="1"/>
</dbReference>
<keyword evidence="3" id="KW-0238">DNA-binding</keyword>
<dbReference type="GO" id="GO:0015074">
    <property type="term" value="P:DNA integration"/>
    <property type="evidence" value="ECO:0007669"/>
    <property type="project" value="UniProtKB-KW"/>
</dbReference>
<dbReference type="InterPro" id="IPR025166">
    <property type="entry name" value="Integrase_DNA_bind_dom"/>
</dbReference>
<evidence type="ECO:0000313" key="6">
    <source>
        <dbReference type="EMBL" id="QDK17368.1"/>
    </source>
</evidence>
<dbReference type="AlphaFoldDB" id="A0AAP9AH14"/>
<evidence type="ECO:0000256" key="1">
    <source>
        <dbReference type="ARBA" id="ARBA00008857"/>
    </source>
</evidence>
<protein>
    <submittedName>
        <fullName evidence="6">DUF4102 domain-containing protein</fullName>
    </submittedName>
</protein>
<dbReference type="InterPro" id="IPR002104">
    <property type="entry name" value="Integrase_catalytic"/>
</dbReference>
<dbReference type="InterPro" id="IPR011010">
    <property type="entry name" value="DNA_brk_join_enz"/>
</dbReference>
<accession>A0AAP9AH14</accession>
<organism evidence="6 7">
    <name type="scientific">Leclercia adecarboxylata</name>
    <dbReference type="NCBI Taxonomy" id="83655"/>
    <lineage>
        <taxon>Bacteria</taxon>
        <taxon>Pseudomonadati</taxon>
        <taxon>Pseudomonadota</taxon>
        <taxon>Gammaproteobacteria</taxon>
        <taxon>Enterobacterales</taxon>
        <taxon>Enterobacteriaceae</taxon>
        <taxon>Leclercia</taxon>
    </lineage>
</organism>
<dbReference type="GO" id="GO:0003677">
    <property type="term" value="F:DNA binding"/>
    <property type="evidence" value="ECO:0007669"/>
    <property type="project" value="UniProtKB-KW"/>
</dbReference>
<proteinExistence type="inferred from homology"/>
<feature type="domain" description="Tyr recombinase" evidence="5">
    <location>
        <begin position="200"/>
        <end position="377"/>
    </location>
</feature>
<dbReference type="GO" id="GO:0006310">
    <property type="term" value="P:DNA recombination"/>
    <property type="evidence" value="ECO:0007669"/>
    <property type="project" value="UniProtKB-KW"/>
</dbReference>
<sequence length="393" mass="44743">MALTNLQIKSATPGETDYTLTDGSGLFMIIKPNGSKLWRFRYRREGKLRRLSLGAYPLITLSQARSKAADARAKLAQGISPVDERREEKEASKVINSFEGVCLEWQATRKATWSEVYADDTKRLFERNVFPVLGKRPIGDIEPLELLELLRKIENRGANELATKVRRRCGEVYAYAIVTGRAKYNPARDLATAMQRFQRGHYPSLNASELPAFLAVLDTTTGNIMVNFAVRLLMLTGLRPGELRKGEWSEVDFDNALWEIPAERMKARRPHLVPLSTQTIELLRSVHAISGNYGLMFPGRNDVSHPMSDMAMNQLIKRCGYGDKLTGHGFRHMMSTILHERGFNSAWIELQLAHVDQNTIRGTYNRAQYLDGRRKMMQWYADYISKALTNETE</sequence>
<evidence type="ECO:0000256" key="2">
    <source>
        <dbReference type="ARBA" id="ARBA00022908"/>
    </source>
</evidence>